<dbReference type="Proteomes" id="UP000010552">
    <property type="component" value="Unassembled WGS sequence"/>
</dbReference>
<evidence type="ECO:0008006" key="4">
    <source>
        <dbReference type="Google" id="ProtNLM"/>
    </source>
</evidence>
<feature type="region of interest" description="Disordered" evidence="1">
    <location>
        <begin position="279"/>
        <end position="306"/>
    </location>
</feature>
<proteinExistence type="predicted"/>
<protein>
    <recommendedName>
        <fullName evidence="4">Protein phosphatase 1 regulatory subunit 32</fullName>
    </recommendedName>
</protein>
<sequence length="442" mass="49391">MMGKLPLGVVSPYVKMSSGGCSDPLKFYATSYCTAYGREEFKPRIGSHRGTGYKSNYRPVVSYQASLGALDNPAMGEQVRDSLQTVTSQSYRPLEVPDGRTQLPWDAYQTNSGYSREKANSAPPVKEVRKVHFDTQDYGPQAITGLEPKHVPLLHQQQSRGSLEWENARHDLTYPRPPVALPSVFQGPRFMTSEYNSKYLKEPSNQPDLLQKKSIGAKEETGFTEESTKNPIVFQPPSQVLPGNPVLLPSRSVTKSDFLPITHPHGDEFLPGLARGSERESGFSRLNERTLNPRVPPPSPVPSSMSHWQLQHPQRAQQTNVALLGRETVGNKEPTGYSLNNPSYVRSPYDPDMDNRYLTTYNQGYFENIPKGLDREGWTRGGIQPQKTGGYVLNQPVTRMEATPDPTESLRHLHPHVGRTLISADPFYRTTPPGSNRFNSPN</sequence>
<evidence type="ECO:0000313" key="3">
    <source>
        <dbReference type="Proteomes" id="UP000010552"/>
    </source>
</evidence>
<organism evidence="2 3">
    <name type="scientific">Pteropus alecto</name>
    <name type="common">Black flying fox</name>
    <dbReference type="NCBI Taxonomy" id="9402"/>
    <lineage>
        <taxon>Eukaryota</taxon>
        <taxon>Metazoa</taxon>
        <taxon>Chordata</taxon>
        <taxon>Craniata</taxon>
        <taxon>Vertebrata</taxon>
        <taxon>Euteleostomi</taxon>
        <taxon>Mammalia</taxon>
        <taxon>Eutheria</taxon>
        <taxon>Laurasiatheria</taxon>
        <taxon>Chiroptera</taxon>
        <taxon>Yinpterochiroptera</taxon>
        <taxon>Pteropodoidea</taxon>
        <taxon>Pteropodidae</taxon>
        <taxon>Pteropodinae</taxon>
        <taxon>Pteropus</taxon>
    </lineage>
</organism>
<reference evidence="3" key="1">
    <citation type="journal article" date="2013" name="Science">
        <title>Comparative analysis of bat genomes provides insight into the evolution of flight and immunity.</title>
        <authorList>
            <person name="Zhang G."/>
            <person name="Cowled C."/>
            <person name="Shi Z."/>
            <person name="Huang Z."/>
            <person name="Bishop-Lilly K.A."/>
            <person name="Fang X."/>
            <person name="Wynne J.W."/>
            <person name="Xiong Z."/>
            <person name="Baker M.L."/>
            <person name="Zhao W."/>
            <person name="Tachedjian M."/>
            <person name="Zhu Y."/>
            <person name="Zhou P."/>
            <person name="Jiang X."/>
            <person name="Ng J."/>
            <person name="Yang L."/>
            <person name="Wu L."/>
            <person name="Xiao J."/>
            <person name="Feng Y."/>
            <person name="Chen Y."/>
            <person name="Sun X."/>
            <person name="Zhang Y."/>
            <person name="Marsh G.A."/>
            <person name="Crameri G."/>
            <person name="Broder C.C."/>
            <person name="Frey K.G."/>
            <person name="Wang L.F."/>
            <person name="Wang J."/>
        </authorList>
    </citation>
    <scope>NUCLEOTIDE SEQUENCE [LARGE SCALE GENOMIC DNA]</scope>
</reference>
<gene>
    <name evidence="2" type="ORF">PAL_GLEAN10011508</name>
</gene>
<dbReference type="AlphaFoldDB" id="L5KRR7"/>
<dbReference type="eggNOG" id="ENOG502QR8X">
    <property type="taxonomic scope" value="Eukaryota"/>
</dbReference>
<dbReference type="PANTHER" id="PTHR34349">
    <property type="entry name" value="PROTEIN PHOSPHATASE 1 REGULATORY SUBUNIT 32"/>
    <property type="match status" value="1"/>
</dbReference>
<dbReference type="Pfam" id="PF15691">
    <property type="entry name" value="PPP1R32"/>
    <property type="match status" value="1"/>
</dbReference>
<dbReference type="STRING" id="9402.L5KRR7"/>
<name>L5KRR7_PTEAL</name>
<dbReference type="InParanoid" id="L5KRR7"/>
<dbReference type="PANTHER" id="PTHR34349:SF1">
    <property type="entry name" value="PROTEIN PHOSPHATASE 1 REGULATORY SUBUNIT 32"/>
    <property type="match status" value="1"/>
</dbReference>
<accession>L5KRR7</accession>
<evidence type="ECO:0000313" key="2">
    <source>
        <dbReference type="EMBL" id="ELK13473.1"/>
    </source>
</evidence>
<feature type="compositionally biased region" description="Basic and acidic residues" evidence="1">
    <location>
        <begin position="279"/>
        <end position="288"/>
    </location>
</feature>
<evidence type="ECO:0000256" key="1">
    <source>
        <dbReference type="SAM" id="MobiDB-lite"/>
    </source>
</evidence>
<dbReference type="GO" id="GO:0019902">
    <property type="term" value="F:phosphatase binding"/>
    <property type="evidence" value="ECO:0007669"/>
    <property type="project" value="TreeGrafter"/>
</dbReference>
<dbReference type="EMBL" id="KB030625">
    <property type="protein sequence ID" value="ELK13473.1"/>
    <property type="molecule type" value="Genomic_DNA"/>
</dbReference>
<dbReference type="FunCoup" id="L5KRR7">
    <property type="interactions" value="62"/>
</dbReference>
<dbReference type="InterPro" id="IPR031410">
    <property type="entry name" value="SAXO4"/>
</dbReference>
<keyword evidence="3" id="KW-1185">Reference proteome</keyword>